<feature type="region of interest" description="Disordered" evidence="1">
    <location>
        <begin position="106"/>
        <end position="150"/>
    </location>
</feature>
<dbReference type="PANTHER" id="PTHR33085:SF62">
    <property type="entry name" value="OS03G0632600 PROTEIN"/>
    <property type="match status" value="1"/>
</dbReference>
<dbReference type="EnsemblPlants" id="KQK87156">
    <property type="protein sequence ID" value="KQK87156"/>
    <property type="gene ID" value="SETIT_040175mg"/>
</dbReference>
<dbReference type="Gramene" id="KQK87156">
    <property type="protein sequence ID" value="KQK87156"/>
    <property type="gene ID" value="SETIT_040175mg"/>
</dbReference>
<dbReference type="PANTHER" id="PTHR33085">
    <property type="entry name" value="OS12G0113100 PROTEIN-RELATED"/>
    <property type="match status" value="1"/>
</dbReference>
<dbReference type="Proteomes" id="UP000004995">
    <property type="component" value="Unassembled WGS sequence"/>
</dbReference>
<dbReference type="HOGENOM" id="CLU_021283_0_0_1"/>
<dbReference type="Pfam" id="PF07893">
    <property type="entry name" value="DUF1668"/>
    <property type="match status" value="1"/>
</dbReference>
<feature type="compositionally biased region" description="Low complexity" evidence="1">
    <location>
        <begin position="106"/>
        <end position="147"/>
    </location>
</feature>
<accession>K4AMN1</accession>
<protein>
    <submittedName>
        <fullName evidence="2">Uncharacterized protein</fullName>
    </submittedName>
</protein>
<dbReference type="EMBL" id="AGNK02005371">
    <property type="status" value="NOT_ANNOTATED_CDS"/>
    <property type="molecule type" value="Genomic_DNA"/>
</dbReference>
<name>K4AMN1_SETIT</name>
<sequence>MPKVKATGDEEGERSSKRRRTEESPPQQQHLYLILDDWKLGYSIRKIDVSSGDPVDLLRSYLTSSPRSGCRLPSSASRRVASCPCSSPPRWALGSWPCTPRKIGATPTAAVPSSTSTRRASTSSLGTRTLTSSCPSTSPSATSSWLSGPTPSSCSTMDDPSFQLESLSWRKLPDAPFDTGEVMSYATLHDKQTITIFASVGLITEDATFSFQTAADGRSPVWRHNGKWTLPFHGPGYFVPSLNAWVGLSMYSLETGHICACDLVSASSGHGRCPSWKFSKEKLFSDDPTETHVGATLVYTGQGSRFCLLECVIIYYKYRAKPYNLKEKDVDPQAFRYLYRVTTFSLKYDENGDLTTGGSRRVRYYEAPKGVVTRFVCENPVAFWM</sequence>
<feature type="region of interest" description="Disordered" evidence="1">
    <location>
        <begin position="1"/>
        <end position="28"/>
    </location>
</feature>
<keyword evidence="3" id="KW-1185">Reference proteome</keyword>
<dbReference type="InParanoid" id="K4AMN1"/>
<dbReference type="AlphaFoldDB" id="K4AMN1"/>
<evidence type="ECO:0000313" key="2">
    <source>
        <dbReference type="EnsemblPlants" id="KQK87156"/>
    </source>
</evidence>
<reference evidence="3" key="1">
    <citation type="journal article" date="2012" name="Nat. Biotechnol.">
        <title>Reference genome sequence of the model plant Setaria.</title>
        <authorList>
            <person name="Bennetzen J.L."/>
            <person name="Schmutz J."/>
            <person name="Wang H."/>
            <person name="Percifield R."/>
            <person name="Hawkins J."/>
            <person name="Pontaroli A.C."/>
            <person name="Estep M."/>
            <person name="Feng L."/>
            <person name="Vaughn J.N."/>
            <person name="Grimwood J."/>
            <person name="Jenkins J."/>
            <person name="Barry K."/>
            <person name="Lindquist E."/>
            <person name="Hellsten U."/>
            <person name="Deshpande S."/>
            <person name="Wang X."/>
            <person name="Wu X."/>
            <person name="Mitros T."/>
            <person name="Triplett J."/>
            <person name="Yang X."/>
            <person name="Ye C.Y."/>
            <person name="Mauro-Herrera M."/>
            <person name="Wang L."/>
            <person name="Li P."/>
            <person name="Sharma M."/>
            <person name="Sharma R."/>
            <person name="Ronald P.C."/>
            <person name="Panaud O."/>
            <person name="Kellogg E.A."/>
            <person name="Brutnell T.P."/>
            <person name="Doust A.N."/>
            <person name="Tuskan G.A."/>
            <person name="Rokhsar D."/>
            <person name="Devos K.M."/>
        </authorList>
    </citation>
    <scope>NUCLEOTIDE SEQUENCE [LARGE SCALE GENOMIC DNA]</scope>
    <source>
        <strain evidence="3">cv. Yugu1</strain>
    </source>
</reference>
<evidence type="ECO:0000313" key="3">
    <source>
        <dbReference type="Proteomes" id="UP000004995"/>
    </source>
</evidence>
<dbReference type="OMA" id="ETGHICA"/>
<organism evidence="2 3">
    <name type="scientific">Setaria italica</name>
    <name type="common">Foxtail millet</name>
    <name type="synonym">Panicum italicum</name>
    <dbReference type="NCBI Taxonomy" id="4555"/>
    <lineage>
        <taxon>Eukaryota</taxon>
        <taxon>Viridiplantae</taxon>
        <taxon>Streptophyta</taxon>
        <taxon>Embryophyta</taxon>
        <taxon>Tracheophyta</taxon>
        <taxon>Spermatophyta</taxon>
        <taxon>Magnoliopsida</taxon>
        <taxon>Liliopsida</taxon>
        <taxon>Poales</taxon>
        <taxon>Poaceae</taxon>
        <taxon>PACMAD clade</taxon>
        <taxon>Panicoideae</taxon>
        <taxon>Panicodae</taxon>
        <taxon>Paniceae</taxon>
        <taxon>Cenchrinae</taxon>
        <taxon>Setaria</taxon>
    </lineage>
</organism>
<evidence type="ECO:0000256" key="1">
    <source>
        <dbReference type="SAM" id="MobiDB-lite"/>
    </source>
</evidence>
<dbReference type="InterPro" id="IPR012871">
    <property type="entry name" value="DUF1668_ORYSA"/>
</dbReference>
<proteinExistence type="predicted"/>
<reference evidence="2" key="2">
    <citation type="submission" date="2018-08" db="UniProtKB">
        <authorList>
            <consortium name="EnsemblPlants"/>
        </authorList>
    </citation>
    <scope>IDENTIFICATION</scope>
    <source>
        <strain evidence="2">Yugu1</strain>
    </source>
</reference>